<protein>
    <submittedName>
        <fullName evidence="3">Transglutaminase domain-containing protein</fullName>
    </submittedName>
</protein>
<evidence type="ECO:0000313" key="4">
    <source>
        <dbReference type="Proteomes" id="UP001288387"/>
    </source>
</evidence>
<reference evidence="3" key="1">
    <citation type="submission" date="2023-12" db="EMBL/GenBank/DDBJ databases">
        <title>'Antibacterial potential of Stenotrophomonas maltophilia cystic fibrosis isolates' (manuscript under preparation).</title>
        <authorList>
            <person name="Crisan C.V."/>
            <person name="Pettis M."/>
            <person name="Goldberg J.B."/>
        </authorList>
    </citation>
    <scope>NUCLEOTIDE SEQUENCE</scope>
    <source>
        <strain evidence="3">CCV129</strain>
    </source>
</reference>
<evidence type="ECO:0000259" key="2">
    <source>
        <dbReference type="SMART" id="SM00460"/>
    </source>
</evidence>
<accession>A0AAJ2WNH8</accession>
<dbReference type="Pfam" id="PF01841">
    <property type="entry name" value="Transglut_core"/>
    <property type="match status" value="1"/>
</dbReference>
<dbReference type="PANTHER" id="PTHR38339">
    <property type="entry name" value="TRANSGLUTAMINASE DOMAIN PROTEIN"/>
    <property type="match status" value="1"/>
</dbReference>
<feature type="chain" id="PRO_5042613776" evidence="1">
    <location>
        <begin position="30"/>
        <end position="490"/>
    </location>
</feature>
<name>A0AAJ2WNH8_STEMA</name>
<comment type="caution">
    <text evidence="3">The sequence shown here is derived from an EMBL/GenBank/DDBJ whole genome shotgun (WGS) entry which is preliminary data.</text>
</comment>
<evidence type="ECO:0000313" key="3">
    <source>
        <dbReference type="EMBL" id="MDZ5766964.1"/>
    </source>
</evidence>
<dbReference type="SMART" id="SM00460">
    <property type="entry name" value="TGc"/>
    <property type="match status" value="1"/>
</dbReference>
<dbReference type="Gene3D" id="3.10.620.30">
    <property type="match status" value="1"/>
</dbReference>
<dbReference type="InterPro" id="IPR002931">
    <property type="entry name" value="Transglutaminase-like"/>
</dbReference>
<gene>
    <name evidence="3" type="ORF">U4I38_21085</name>
</gene>
<dbReference type="SUPFAM" id="SSF54001">
    <property type="entry name" value="Cysteine proteinases"/>
    <property type="match status" value="1"/>
</dbReference>
<evidence type="ECO:0000256" key="1">
    <source>
        <dbReference type="SAM" id="SignalP"/>
    </source>
</evidence>
<dbReference type="EMBL" id="JAXRVB010000046">
    <property type="protein sequence ID" value="MDZ5766964.1"/>
    <property type="molecule type" value="Genomic_DNA"/>
</dbReference>
<organism evidence="3 4">
    <name type="scientific">Stenotrophomonas maltophilia</name>
    <name type="common">Pseudomonas maltophilia</name>
    <name type="synonym">Xanthomonas maltophilia</name>
    <dbReference type="NCBI Taxonomy" id="40324"/>
    <lineage>
        <taxon>Bacteria</taxon>
        <taxon>Pseudomonadati</taxon>
        <taxon>Pseudomonadota</taxon>
        <taxon>Gammaproteobacteria</taxon>
        <taxon>Lysobacterales</taxon>
        <taxon>Lysobacteraceae</taxon>
        <taxon>Stenotrophomonas</taxon>
        <taxon>Stenotrophomonas maltophilia group</taxon>
    </lineage>
</organism>
<dbReference type="Proteomes" id="UP001288387">
    <property type="component" value="Unassembled WGS sequence"/>
</dbReference>
<dbReference type="InterPro" id="IPR038765">
    <property type="entry name" value="Papain-like_cys_pep_sf"/>
</dbReference>
<keyword evidence="1" id="KW-0732">Signal</keyword>
<dbReference type="PANTHER" id="PTHR38339:SF1">
    <property type="entry name" value="TRANSGLUTAMINASE-LIKE DOMAIN-CONTAINING PROTEIN"/>
    <property type="match status" value="1"/>
</dbReference>
<dbReference type="AlphaFoldDB" id="A0AAJ2WNH8"/>
<proteinExistence type="predicted"/>
<feature type="domain" description="Transglutaminase-like" evidence="2">
    <location>
        <begin position="348"/>
        <end position="412"/>
    </location>
</feature>
<dbReference type="RefSeq" id="WP_099551336.1">
    <property type="nucleotide sequence ID" value="NZ_JAKJQX010000022.1"/>
</dbReference>
<sequence>MDPAVRKPRLPAAAGLCAALLLWASAAQATDGHGSQQGARQAQVIDLIDSGRFSDAEALLATAGDSAEGAFQRERMRRIRLDFSLDQAAAKAAVRRWIPDLTDEEFARWDQLGLIEHLDIDGERWYFKRAPSNLFLLSDEARARRRADAPMSPPGPNEVLNAHHARVLAAAEQSGQASVLPQRIEFTQSLTVKADAVPAGETVRAWIPYPREIPGQQEQVQWLGSTPGKARVAPASTLQRTAYLEAKAVAGKPTRFEIRYAVTVFARHTAIDPAKVQAAPNDPALKPYLAEQLPHVRFTPALKLFSDQVLQGETRPYEVVRRLFAAVDRIPWAGAREYSTLSNISDHALRAGHADCGQQTLLLIALLRLNGIPARWQSGMVFSDDGSGYNNLHDWGQVYLAPYGWLPMDVTTGALVSDVPALRDFYLGGLDGYRIAFNDDFGQPFVPAKQHFRSETVDSQRGEAEWAGGNLYFDQWSYDFQWRVLPARQR</sequence>
<feature type="signal peptide" evidence="1">
    <location>
        <begin position="1"/>
        <end position="29"/>
    </location>
</feature>